<sequence>MGGGLGLGDGVDAGGVRRGGLSDLAHVRSSCPLDKVFGNGSSLPQWTPFRGAMQQVSDGIGADLADGRKITPTPRPALYLSGQSFTF</sequence>
<evidence type="ECO:0000313" key="2">
    <source>
        <dbReference type="Proteomes" id="UP001059597"/>
    </source>
</evidence>
<accession>A0ABN6QL86</accession>
<keyword evidence="2" id="KW-1185">Reference proteome</keyword>
<proteinExistence type="predicted"/>
<dbReference type="Proteomes" id="UP001059597">
    <property type="component" value="Chromosome"/>
</dbReference>
<evidence type="ECO:0000313" key="1">
    <source>
        <dbReference type="EMBL" id="BDM66715.1"/>
    </source>
</evidence>
<name>A0ABN6QL86_STRNI</name>
<dbReference type="EMBL" id="AP026073">
    <property type="protein sequence ID" value="BDM66715.1"/>
    <property type="molecule type" value="Genomic_DNA"/>
</dbReference>
<protein>
    <submittedName>
        <fullName evidence="1">Uncharacterized protein</fullName>
    </submittedName>
</protein>
<gene>
    <name evidence="1" type="ORF">HEK616_02020</name>
</gene>
<organism evidence="1 2">
    <name type="scientific">Streptomyces nigrescens</name>
    <dbReference type="NCBI Taxonomy" id="1920"/>
    <lineage>
        <taxon>Bacteria</taxon>
        <taxon>Bacillati</taxon>
        <taxon>Actinomycetota</taxon>
        <taxon>Actinomycetes</taxon>
        <taxon>Kitasatosporales</taxon>
        <taxon>Streptomycetaceae</taxon>
        <taxon>Streptomyces</taxon>
    </lineage>
</organism>
<reference evidence="1" key="1">
    <citation type="submission" date="2022-06" db="EMBL/GenBank/DDBJ databases">
        <title>Complete genome sequence of Streptomyces nigrescens HEK616.</title>
        <authorList>
            <person name="Asamizu S."/>
            <person name="Onaka H."/>
        </authorList>
    </citation>
    <scope>NUCLEOTIDE SEQUENCE</scope>
    <source>
        <strain evidence="1">HEK616</strain>
    </source>
</reference>